<keyword evidence="2" id="KW-1185">Reference proteome</keyword>
<evidence type="ECO:0000313" key="2">
    <source>
        <dbReference type="Proteomes" id="UP001056384"/>
    </source>
</evidence>
<gene>
    <name evidence="1" type="ORF">Slin15195_G096220</name>
</gene>
<dbReference type="OrthoDB" id="10403263at2759"/>
<reference evidence="1" key="1">
    <citation type="submission" date="2022-06" db="EMBL/GenBank/DDBJ databases">
        <title>Complete genome sequences of two strains of the flax pathogen Septoria linicola.</title>
        <authorList>
            <person name="Lapalu N."/>
            <person name="Simon A."/>
            <person name="Demenou B."/>
            <person name="Paumier D."/>
            <person name="Guillot M.-P."/>
            <person name="Gout L."/>
            <person name="Valade R."/>
        </authorList>
    </citation>
    <scope>NUCLEOTIDE SEQUENCE</scope>
    <source>
        <strain evidence="1">SE15195</strain>
    </source>
</reference>
<name>A0A9Q9AZW8_9PEZI</name>
<accession>A0A9Q9AZW8</accession>
<evidence type="ECO:0000313" key="1">
    <source>
        <dbReference type="EMBL" id="USW56303.1"/>
    </source>
</evidence>
<dbReference type="EMBL" id="CP099425">
    <property type="protein sequence ID" value="USW56303.1"/>
    <property type="molecule type" value="Genomic_DNA"/>
</dbReference>
<organism evidence="1 2">
    <name type="scientific">Septoria linicola</name>
    <dbReference type="NCBI Taxonomy" id="215465"/>
    <lineage>
        <taxon>Eukaryota</taxon>
        <taxon>Fungi</taxon>
        <taxon>Dikarya</taxon>
        <taxon>Ascomycota</taxon>
        <taxon>Pezizomycotina</taxon>
        <taxon>Dothideomycetes</taxon>
        <taxon>Dothideomycetidae</taxon>
        <taxon>Mycosphaerellales</taxon>
        <taxon>Mycosphaerellaceae</taxon>
        <taxon>Septoria</taxon>
    </lineage>
</organism>
<dbReference type="AlphaFoldDB" id="A0A9Q9AZW8"/>
<proteinExistence type="predicted"/>
<dbReference type="Proteomes" id="UP001056384">
    <property type="component" value="Chromosome 8"/>
</dbReference>
<protein>
    <submittedName>
        <fullName evidence="1">Uncharacterized protein</fullName>
    </submittedName>
</protein>
<sequence>MYNTTGINVGIYERFMDSRHSWHVEGSLSSLWATARLLLSHPQGSQPDAAYHFIKDIVADRIDFWQTEDTPVDQPVSWFIKLAAQSLHRKAKPGDAREILTIGLEKLPLWFATQPTQRIPTHNPDAVQGLLFESRFPSSVTDRQLNLKS</sequence>